<feature type="compositionally biased region" description="Acidic residues" evidence="1">
    <location>
        <begin position="324"/>
        <end position="333"/>
    </location>
</feature>
<dbReference type="KEGG" id="ptkz:JDV02_009060"/>
<dbReference type="GeneID" id="72071005"/>
<feature type="compositionally biased region" description="Polar residues" evidence="1">
    <location>
        <begin position="100"/>
        <end position="113"/>
    </location>
</feature>
<dbReference type="OrthoDB" id="3538943at2759"/>
<dbReference type="AlphaFoldDB" id="A0A9Q8QRM5"/>
<sequence length="650" mass="70741">MSSVERIETLLRRGNALVIPKDQQRLLETEVAWAPKLRNAPEDLLNVPDHVIKSVKQAYVQAKKLSRHGGPNSNGTKRPSSSDLPPPKRHTCSELPVPTTVEQDSSPIASPKSQVCDKSPSPRRDHATRSPALVPLPDRRESPRQSSRMPPPPVPALRQDVYAIPSDSSDEEDDLEVEVPLAGERQAARVNMAASHRLLAATPYQDVTADVLDTPPCAQPSHSIVPETLLKNAGPQPEVVRHEDRQHRHKMYTLNSSPIKPLTTAARSRRMATTKTFAGGADVSSSYSTSSSSVVPGTLASSTMNSVLASVEQGDTIMGVNEPQESDDSDSDDAAPSVHAQDVPVAASVPSLPDESPPAPQNMNPFGKFATTYPDYVGLYRGGLWSFIRALICLEYLKSERLIKESGYDEFIRAFSHGYLDYVSRAGPGQEPLPAVEWFNMLPGRQLYNDMVVRADNLNAIIRSFPHEVSRARRIVRGASEEAPLVRNLPSPQRGLRGLSSQRESRSFSSKAPEPQPDPEPGVISSGEATDVDPPETRPGRRRQQLEERPSGPASSEQSVRTSSRVQAAGSRPVPEPATPATATASSTQGRAPRSSGYFARLNARVSKSRQQALEEHNSRVQKHLRREGSSRRSSMSGSGQTESLDKSGS</sequence>
<evidence type="ECO:0000256" key="1">
    <source>
        <dbReference type="SAM" id="MobiDB-lite"/>
    </source>
</evidence>
<dbReference type="RefSeq" id="XP_047846708.1">
    <property type="nucleotide sequence ID" value="XM_047990699.1"/>
</dbReference>
<dbReference type="EMBL" id="CP086362">
    <property type="protein sequence ID" value="UNI23227.1"/>
    <property type="molecule type" value="Genomic_DNA"/>
</dbReference>
<keyword evidence="3" id="KW-1185">Reference proteome</keyword>
<feature type="compositionally biased region" description="Polar residues" evidence="1">
    <location>
        <begin position="553"/>
        <end position="566"/>
    </location>
</feature>
<feature type="region of interest" description="Disordered" evidence="1">
    <location>
        <begin position="65"/>
        <end position="158"/>
    </location>
</feature>
<feature type="region of interest" description="Disordered" evidence="1">
    <location>
        <begin position="486"/>
        <end position="650"/>
    </location>
</feature>
<evidence type="ECO:0000313" key="3">
    <source>
        <dbReference type="Proteomes" id="UP000829364"/>
    </source>
</evidence>
<protein>
    <submittedName>
        <fullName evidence="2">Uncharacterized protein</fullName>
    </submittedName>
</protein>
<feature type="compositionally biased region" description="Basic and acidic residues" evidence="1">
    <location>
        <begin position="535"/>
        <end position="550"/>
    </location>
</feature>
<reference evidence="2" key="1">
    <citation type="submission" date="2021-11" db="EMBL/GenBank/DDBJ databases">
        <title>Purpureocillium_takamizusanense_genome.</title>
        <authorList>
            <person name="Nguyen N.-H."/>
        </authorList>
    </citation>
    <scope>NUCLEOTIDE SEQUENCE</scope>
    <source>
        <strain evidence="2">PT3</strain>
    </source>
</reference>
<name>A0A9Q8QRM5_9HYPO</name>
<feature type="compositionally biased region" description="Low complexity" evidence="1">
    <location>
        <begin position="579"/>
        <end position="588"/>
    </location>
</feature>
<accession>A0A9Q8QRM5</accession>
<feature type="region of interest" description="Disordered" evidence="1">
    <location>
        <begin position="319"/>
        <end position="340"/>
    </location>
</feature>
<gene>
    <name evidence="2" type="ORF">JDV02_009060</name>
</gene>
<dbReference type="Proteomes" id="UP000829364">
    <property type="component" value="Chromosome 9"/>
</dbReference>
<proteinExistence type="predicted"/>
<evidence type="ECO:0000313" key="2">
    <source>
        <dbReference type="EMBL" id="UNI23227.1"/>
    </source>
</evidence>
<feature type="compositionally biased region" description="Polar residues" evidence="1">
    <location>
        <begin position="71"/>
        <end position="83"/>
    </location>
</feature>
<organism evidence="2 3">
    <name type="scientific">Purpureocillium takamizusanense</name>
    <dbReference type="NCBI Taxonomy" id="2060973"/>
    <lineage>
        <taxon>Eukaryota</taxon>
        <taxon>Fungi</taxon>
        <taxon>Dikarya</taxon>
        <taxon>Ascomycota</taxon>
        <taxon>Pezizomycotina</taxon>
        <taxon>Sordariomycetes</taxon>
        <taxon>Hypocreomycetidae</taxon>
        <taxon>Hypocreales</taxon>
        <taxon>Ophiocordycipitaceae</taxon>
        <taxon>Purpureocillium</taxon>
    </lineage>
</organism>